<keyword evidence="5" id="KW-0256">Endoplasmic reticulum</keyword>
<dbReference type="GO" id="GO:0005789">
    <property type="term" value="C:endoplasmic reticulum membrane"/>
    <property type="evidence" value="ECO:0007669"/>
    <property type="project" value="UniProtKB-SubCell"/>
</dbReference>
<dbReference type="Pfam" id="PF05450">
    <property type="entry name" value="Nicastrin"/>
    <property type="match status" value="1"/>
</dbReference>
<evidence type="ECO:0008006" key="13">
    <source>
        <dbReference type="Google" id="ProtNLM"/>
    </source>
</evidence>
<evidence type="ECO:0000256" key="4">
    <source>
        <dbReference type="ARBA" id="ARBA00022729"/>
    </source>
</evidence>
<sequence length="544" mass="58996">MAGGGIAWGRRCGKVAMACHVIVAAVCLLATCIEMSDAAAVVDVYRMIQYDLNGSPFGSRRAALNQHASAGLQIPGSDLARAVIVMPINKIDMDLINAGEEGGGVNLLVDEIKEIEILDGFNQSSVPVYFAFEDDNLAVLYRSVRATELAGRPVTATTGGYKVQVLAAQDPKKVPSPTITNIHGWIPGANPDGTPVMRTIAVVASYDTFGMAPALSFGSDSNGSGVVALLELARLFSRLYARARMLGTYNLLFVLTSGGPYDYEGTKQWLMSFEKNFPHLMESVEFALCLNTIGSRGRNLYLHSSKPPTDPSIKQIYETFGQVASESSATVELVHKKINVSSPRVAWEHEQFSRRRIVAATLSAIPSAPGLLEHAGGMADQRAAVNVTLLARRIKLIAETIARHVYGYKGKPIDVFADGSTLEVSESFVEHWLDLLSRTPRVIPFMPRKAPIISALEQSLTESISHVSSQTLNFDGGFTFYEIEGGRLHIYQVASVAFDLLIMLAIGTYLALLFFVLHISTKGLDDLVGVFRRAPTTRKVSKVA</sequence>
<evidence type="ECO:0000256" key="5">
    <source>
        <dbReference type="ARBA" id="ARBA00022824"/>
    </source>
</evidence>
<dbReference type="PROSITE" id="PS00018">
    <property type="entry name" value="EF_HAND_1"/>
    <property type="match status" value="1"/>
</dbReference>
<feature type="signal peptide" evidence="10">
    <location>
        <begin position="1"/>
        <end position="38"/>
    </location>
</feature>
<dbReference type="OMA" id="GGCITAY"/>
<dbReference type="EMBL" id="BFEA01000199">
    <property type="protein sequence ID" value="GBG74253.1"/>
    <property type="molecule type" value="Genomic_DNA"/>
</dbReference>
<keyword evidence="3 9" id="KW-0812">Transmembrane</keyword>
<dbReference type="CDD" id="cd03882">
    <property type="entry name" value="M28_nicalin_like"/>
    <property type="match status" value="1"/>
</dbReference>
<name>A0A388KWC4_CHABU</name>
<evidence type="ECO:0000256" key="9">
    <source>
        <dbReference type="SAM" id="Phobius"/>
    </source>
</evidence>
<evidence type="ECO:0000256" key="2">
    <source>
        <dbReference type="ARBA" id="ARBA00007717"/>
    </source>
</evidence>
<gene>
    <name evidence="11" type="ORF">CBR_g17963</name>
</gene>
<dbReference type="STRING" id="69332.A0A388KWC4"/>
<dbReference type="Gramene" id="GBG74253">
    <property type="protein sequence ID" value="GBG74253"/>
    <property type="gene ID" value="CBR_g17963"/>
</dbReference>
<keyword evidence="8" id="KW-0325">Glycoprotein</keyword>
<comment type="similarity">
    <text evidence="2">Belongs to the nicastrin family.</text>
</comment>
<keyword evidence="4 10" id="KW-0732">Signal</keyword>
<evidence type="ECO:0000256" key="10">
    <source>
        <dbReference type="SAM" id="SignalP"/>
    </source>
</evidence>
<dbReference type="Gene3D" id="3.40.630.10">
    <property type="entry name" value="Zn peptidases"/>
    <property type="match status" value="1"/>
</dbReference>
<comment type="caution">
    <text evidence="11">The sequence shown here is derived from an EMBL/GenBank/DDBJ whole genome shotgun (WGS) entry which is preliminary data.</text>
</comment>
<evidence type="ECO:0000256" key="6">
    <source>
        <dbReference type="ARBA" id="ARBA00022989"/>
    </source>
</evidence>
<accession>A0A388KWC4</accession>
<dbReference type="OrthoDB" id="5913609at2759"/>
<protein>
    <recommendedName>
        <fullName evidence="13">Nicalin</fullName>
    </recommendedName>
</protein>
<evidence type="ECO:0000256" key="1">
    <source>
        <dbReference type="ARBA" id="ARBA00004389"/>
    </source>
</evidence>
<reference evidence="11 12" key="1">
    <citation type="journal article" date="2018" name="Cell">
        <title>The Chara Genome: Secondary Complexity and Implications for Plant Terrestrialization.</title>
        <authorList>
            <person name="Nishiyama T."/>
            <person name="Sakayama H."/>
            <person name="Vries J.D."/>
            <person name="Buschmann H."/>
            <person name="Saint-Marcoux D."/>
            <person name="Ullrich K.K."/>
            <person name="Haas F.B."/>
            <person name="Vanderstraeten L."/>
            <person name="Becker D."/>
            <person name="Lang D."/>
            <person name="Vosolsobe S."/>
            <person name="Rombauts S."/>
            <person name="Wilhelmsson P.K.I."/>
            <person name="Janitza P."/>
            <person name="Kern R."/>
            <person name="Heyl A."/>
            <person name="Rumpler F."/>
            <person name="Villalobos L.I.A.C."/>
            <person name="Clay J.M."/>
            <person name="Skokan R."/>
            <person name="Toyoda A."/>
            <person name="Suzuki Y."/>
            <person name="Kagoshima H."/>
            <person name="Schijlen E."/>
            <person name="Tajeshwar N."/>
            <person name="Catarino B."/>
            <person name="Hetherington A.J."/>
            <person name="Saltykova A."/>
            <person name="Bonnot C."/>
            <person name="Breuninger H."/>
            <person name="Symeonidi A."/>
            <person name="Radhakrishnan G.V."/>
            <person name="Van Nieuwerburgh F."/>
            <person name="Deforce D."/>
            <person name="Chang C."/>
            <person name="Karol K.G."/>
            <person name="Hedrich R."/>
            <person name="Ulvskov P."/>
            <person name="Glockner G."/>
            <person name="Delwiche C.F."/>
            <person name="Petrasek J."/>
            <person name="Van de Peer Y."/>
            <person name="Friml J."/>
            <person name="Beilby M."/>
            <person name="Dolan L."/>
            <person name="Kohara Y."/>
            <person name="Sugano S."/>
            <person name="Fujiyama A."/>
            <person name="Delaux P.-M."/>
            <person name="Quint M."/>
            <person name="TheiBen G."/>
            <person name="Hagemann M."/>
            <person name="Harholt J."/>
            <person name="Dunand C."/>
            <person name="Zachgo S."/>
            <person name="Langdale J."/>
            <person name="Maumus F."/>
            <person name="Straeten D.V.D."/>
            <person name="Gould S.B."/>
            <person name="Rensing S.A."/>
        </authorList>
    </citation>
    <scope>NUCLEOTIDE SEQUENCE [LARGE SCALE GENOMIC DNA]</scope>
    <source>
        <strain evidence="11 12">S276</strain>
    </source>
</reference>
<evidence type="ECO:0000256" key="8">
    <source>
        <dbReference type="ARBA" id="ARBA00023180"/>
    </source>
</evidence>
<dbReference type="SUPFAM" id="SSF53187">
    <property type="entry name" value="Zn-dependent exopeptidases"/>
    <property type="match status" value="1"/>
</dbReference>
<comment type="subcellular location">
    <subcellularLocation>
        <location evidence="1">Endoplasmic reticulum membrane</location>
        <topology evidence="1">Single-pass membrane protein</topology>
    </subcellularLocation>
</comment>
<keyword evidence="12" id="KW-1185">Reference proteome</keyword>
<dbReference type="InterPro" id="IPR018247">
    <property type="entry name" value="EF_Hand_1_Ca_BS"/>
</dbReference>
<organism evidence="11 12">
    <name type="scientific">Chara braunii</name>
    <name type="common">Braun's stonewort</name>
    <dbReference type="NCBI Taxonomy" id="69332"/>
    <lineage>
        <taxon>Eukaryota</taxon>
        <taxon>Viridiplantae</taxon>
        <taxon>Streptophyta</taxon>
        <taxon>Charophyceae</taxon>
        <taxon>Charales</taxon>
        <taxon>Characeae</taxon>
        <taxon>Chara</taxon>
    </lineage>
</organism>
<dbReference type="InterPro" id="IPR016574">
    <property type="entry name" value="Nicalin"/>
</dbReference>
<feature type="chain" id="PRO_5017407981" description="Nicalin" evidence="10">
    <location>
        <begin position="39"/>
        <end position="544"/>
    </location>
</feature>
<dbReference type="AlphaFoldDB" id="A0A388KWC4"/>
<dbReference type="PANTHER" id="PTHR31826">
    <property type="entry name" value="NICALIN"/>
    <property type="match status" value="1"/>
</dbReference>
<dbReference type="Proteomes" id="UP000265515">
    <property type="component" value="Unassembled WGS sequence"/>
</dbReference>
<proteinExistence type="inferred from homology"/>
<keyword evidence="7 9" id="KW-0472">Membrane</keyword>
<feature type="transmembrane region" description="Helical" evidence="9">
    <location>
        <begin position="496"/>
        <end position="517"/>
    </location>
</feature>
<evidence type="ECO:0000256" key="7">
    <source>
        <dbReference type="ARBA" id="ARBA00023136"/>
    </source>
</evidence>
<evidence type="ECO:0000256" key="3">
    <source>
        <dbReference type="ARBA" id="ARBA00022692"/>
    </source>
</evidence>
<dbReference type="GO" id="GO:0009966">
    <property type="term" value="P:regulation of signal transduction"/>
    <property type="evidence" value="ECO:0007669"/>
    <property type="project" value="InterPro"/>
</dbReference>
<evidence type="ECO:0000313" key="11">
    <source>
        <dbReference type="EMBL" id="GBG74253.1"/>
    </source>
</evidence>
<evidence type="ECO:0000313" key="12">
    <source>
        <dbReference type="Proteomes" id="UP000265515"/>
    </source>
</evidence>
<keyword evidence="6 9" id="KW-1133">Transmembrane helix</keyword>